<dbReference type="Proteomes" id="UP000027982">
    <property type="component" value="Chromosome"/>
</dbReference>
<gene>
    <name evidence="2" type="ORF">OP10G_1485</name>
</gene>
<proteinExistence type="predicted"/>
<evidence type="ECO:0000256" key="1">
    <source>
        <dbReference type="SAM" id="Phobius"/>
    </source>
</evidence>
<dbReference type="AlphaFoldDB" id="A0A068NMR0"/>
<name>A0A068NMR0_FIMGI</name>
<keyword evidence="3" id="KW-1185">Reference proteome</keyword>
<sequence length="385" mass="42423">MAVRNVGKRMLWAKWSLCAAFFSAMAVSAGLWTNGRAFPTIAVYPWVPDLPPALCAFLAIALVASILAVAFHPSPGLWALAPPIIGCAMALFDVSRMQPWFFQYGLMFVALALVRWDEPNSPRSRAAWAICGSVVIGVYFWSGLQKANAIFADQVFPWLLHPLGEGLVARLQPFWPVAPLVETSVAILLLLPRTRAWGLGLAITMHAIVLLALGPFGQNYDSIVWPWNFWITVLAVILFARNPAGILRLAWSEPLGKAIVVLVGVMPALNFVGLWDGFLSASFYSGKLRDGWIYLTAEGVRHLPRAYVDGNKGLAQETTNRYRLDILLWSMSNMNAPPYGEPRFYPGIVRRLEQAGVPAQDMTLVVQDPASLTSSKRSVSTMPTR</sequence>
<dbReference type="RefSeq" id="WP_025226535.1">
    <property type="nucleotide sequence ID" value="NZ_CP007139.1"/>
</dbReference>
<accession>A0A068NMR0</accession>
<feature type="transmembrane region" description="Helical" evidence="1">
    <location>
        <begin position="98"/>
        <end position="114"/>
    </location>
</feature>
<feature type="transmembrane region" description="Helical" evidence="1">
    <location>
        <begin position="258"/>
        <end position="275"/>
    </location>
</feature>
<dbReference type="KEGG" id="fgi:OP10G_1485"/>
<feature type="transmembrane region" description="Helical" evidence="1">
    <location>
        <begin position="126"/>
        <end position="144"/>
    </location>
</feature>
<keyword evidence="1" id="KW-1133">Transmembrane helix</keyword>
<evidence type="ECO:0000313" key="3">
    <source>
        <dbReference type="Proteomes" id="UP000027982"/>
    </source>
</evidence>
<feature type="transmembrane region" description="Helical" evidence="1">
    <location>
        <begin position="229"/>
        <end position="251"/>
    </location>
</feature>
<dbReference type="EMBL" id="CP007139">
    <property type="protein sequence ID" value="AIE84853.1"/>
    <property type="molecule type" value="Genomic_DNA"/>
</dbReference>
<feature type="transmembrane region" description="Helical" evidence="1">
    <location>
        <begin position="50"/>
        <end position="69"/>
    </location>
</feature>
<organism evidence="2 3">
    <name type="scientific">Fimbriimonas ginsengisoli Gsoil 348</name>
    <dbReference type="NCBI Taxonomy" id="661478"/>
    <lineage>
        <taxon>Bacteria</taxon>
        <taxon>Bacillati</taxon>
        <taxon>Armatimonadota</taxon>
        <taxon>Fimbriimonadia</taxon>
        <taxon>Fimbriimonadales</taxon>
        <taxon>Fimbriimonadaceae</taxon>
        <taxon>Fimbriimonas</taxon>
    </lineage>
</organism>
<evidence type="ECO:0000313" key="2">
    <source>
        <dbReference type="EMBL" id="AIE84853.1"/>
    </source>
</evidence>
<reference evidence="2 3" key="1">
    <citation type="journal article" date="2014" name="PLoS ONE">
        <title>The first complete genome sequence of the class fimbriimonadia in the phylum armatimonadetes.</title>
        <authorList>
            <person name="Hu Z.Y."/>
            <person name="Wang Y.Z."/>
            <person name="Im W.T."/>
            <person name="Wang S.Y."/>
            <person name="Zhao G.P."/>
            <person name="Zheng H.J."/>
            <person name="Quan Z.X."/>
        </authorList>
    </citation>
    <scope>NUCLEOTIDE SEQUENCE [LARGE SCALE GENOMIC DNA]</scope>
    <source>
        <strain evidence="2">Gsoil 348</strain>
    </source>
</reference>
<dbReference type="eggNOG" id="ENOG5030W5G">
    <property type="taxonomic scope" value="Bacteria"/>
</dbReference>
<feature type="transmembrane region" description="Helical" evidence="1">
    <location>
        <begin position="198"/>
        <end position="217"/>
    </location>
</feature>
<protein>
    <submittedName>
        <fullName evidence="2">DoxX family protein</fullName>
    </submittedName>
</protein>
<dbReference type="STRING" id="661478.OP10G_1485"/>
<dbReference type="OrthoDB" id="239293at2"/>
<keyword evidence="1" id="KW-0812">Transmembrane</keyword>
<keyword evidence="1" id="KW-0472">Membrane</keyword>
<dbReference type="HOGENOM" id="CLU_659988_0_0_0"/>